<dbReference type="InterPro" id="IPR001647">
    <property type="entry name" value="HTH_TetR"/>
</dbReference>
<gene>
    <name evidence="4" type="ORF">GCM10009754_52440</name>
</gene>
<keyword evidence="5" id="KW-1185">Reference proteome</keyword>
<name>A0ABN2RMH5_9PSEU</name>
<protein>
    <submittedName>
        <fullName evidence="4">TetR/AcrR family transcriptional regulator</fullName>
    </submittedName>
</protein>
<proteinExistence type="predicted"/>
<dbReference type="PANTHER" id="PTHR30055">
    <property type="entry name" value="HTH-TYPE TRANSCRIPTIONAL REGULATOR RUTR"/>
    <property type="match status" value="1"/>
</dbReference>
<evidence type="ECO:0000259" key="3">
    <source>
        <dbReference type="PROSITE" id="PS50977"/>
    </source>
</evidence>
<reference evidence="4 5" key="1">
    <citation type="journal article" date="2019" name="Int. J. Syst. Evol. Microbiol.">
        <title>The Global Catalogue of Microorganisms (GCM) 10K type strain sequencing project: providing services to taxonomists for standard genome sequencing and annotation.</title>
        <authorList>
            <consortium name="The Broad Institute Genomics Platform"/>
            <consortium name="The Broad Institute Genome Sequencing Center for Infectious Disease"/>
            <person name="Wu L."/>
            <person name="Ma J."/>
        </authorList>
    </citation>
    <scope>NUCLEOTIDE SEQUENCE [LARGE SCALE GENOMIC DNA]</scope>
    <source>
        <strain evidence="4 5">JCM 14545</strain>
    </source>
</reference>
<keyword evidence="1 2" id="KW-0238">DNA-binding</keyword>
<dbReference type="InterPro" id="IPR009057">
    <property type="entry name" value="Homeodomain-like_sf"/>
</dbReference>
<organism evidence="4 5">
    <name type="scientific">Amycolatopsis minnesotensis</name>
    <dbReference type="NCBI Taxonomy" id="337894"/>
    <lineage>
        <taxon>Bacteria</taxon>
        <taxon>Bacillati</taxon>
        <taxon>Actinomycetota</taxon>
        <taxon>Actinomycetes</taxon>
        <taxon>Pseudonocardiales</taxon>
        <taxon>Pseudonocardiaceae</taxon>
        <taxon>Amycolatopsis</taxon>
    </lineage>
</organism>
<comment type="caution">
    <text evidence="4">The sequence shown here is derived from an EMBL/GenBank/DDBJ whole genome shotgun (WGS) entry which is preliminary data.</text>
</comment>
<dbReference type="InterPro" id="IPR050109">
    <property type="entry name" value="HTH-type_TetR-like_transc_reg"/>
</dbReference>
<evidence type="ECO:0000256" key="2">
    <source>
        <dbReference type="PROSITE-ProRule" id="PRU00335"/>
    </source>
</evidence>
<evidence type="ECO:0000313" key="5">
    <source>
        <dbReference type="Proteomes" id="UP001501116"/>
    </source>
</evidence>
<feature type="domain" description="HTH tetR-type" evidence="3">
    <location>
        <begin position="8"/>
        <end position="68"/>
    </location>
</feature>
<dbReference type="PRINTS" id="PR00455">
    <property type="entry name" value="HTHTETR"/>
</dbReference>
<accession>A0ABN2RMH5</accession>
<dbReference type="PROSITE" id="PS50977">
    <property type="entry name" value="HTH_TETR_2"/>
    <property type="match status" value="1"/>
</dbReference>
<dbReference type="Pfam" id="PF00440">
    <property type="entry name" value="TetR_N"/>
    <property type="match status" value="1"/>
</dbReference>
<dbReference type="EMBL" id="BAAANN010000022">
    <property type="protein sequence ID" value="GAA1971649.1"/>
    <property type="molecule type" value="Genomic_DNA"/>
</dbReference>
<feature type="DNA-binding region" description="H-T-H motif" evidence="2">
    <location>
        <begin position="31"/>
        <end position="50"/>
    </location>
</feature>
<dbReference type="RefSeq" id="WP_344424215.1">
    <property type="nucleotide sequence ID" value="NZ_BAAANN010000022.1"/>
</dbReference>
<dbReference type="SUPFAM" id="SSF46689">
    <property type="entry name" value="Homeodomain-like"/>
    <property type="match status" value="1"/>
</dbReference>
<dbReference type="PANTHER" id="PTHR30055:SF220">
    <property type="entry name" value="TETR-FAMILY REGULATORY PROTEIN"/>
    <property type="match status" value="1"/>
</dbReference>
<evidence type="ECO:0000256" key="1">
    <source>
        <dbReference type="ARBA" id="ARBA00023125"/>
    </source>
</evidence>
<dbReference type="Proteomes" id="UP001501116">
    <property type="component" value="Unassembled WGS sequence"/>
</dbReference>
<dbReference type="Gene3D" id="1.10.357.10">
    <property type="entry name" value="Tetracycline Repressor, domain 2"/>
    <property type="match status" value="1"/>
</dbReference>
<evidence type="ECO:0000313" key="4">
    <source>
        <dbReference type="EMBL" id="GAA1971649.1"/>
    </source>
</evidence>
<sequence length="196" mass="21089">MPRGYHHGDLRATLVETSLTLIAEQGVGAFSVAEIARRAGVSQAAPYRHFADRDALLAAVAMAVADQLAERIRTAAAERDDPVGKLAAALGAYTRYMIERRAGLHVIYADGLLGPKYAELHGHTRALMDELLTLSFAAASDAQAGLALMEQLLAQAHGYATFYLDGVLETHGYSKDLVVEKSEEAARVVIRGRNSE</sequence>